<comment type="caution">
    <text evidence="10">The sequence shown here is derived from an EMBL/GenBank/DDBJ whole genome shotgun (WGS) entry which is preliminary data.</text>
</comment>
<dbReference type="SUPFAM" id="SSF81324">
    <property type="entry name" value="Voltage-gated potassium channels"/>
    <property type="match status" value="4"/>
</dbReference>
<feature type="region of interest" description="Disordered" evidence="7">
    <location>
        <begin position="1613"/>
        <end position="1708"/>
    </location>
</feature>
<keyword evidence="4 8" id="KW-0472">Membrane</keyword>
<evidence type="ECO:0000313" key="10">
    <source>
        <dbReference type="EMBL" id="CAE1170755.1"/>
    </source>
</evidence>
<feature type="transmembrane region" description="Helical" evidence="8">
    <location>
        <begin position="410"/>
        <end position="432"/>
    </location>
</feature>
<feature type="transmembrane region" description="Helical" evidence="8">
    <location>
        <begin position="1241"/>
        <end position="1261"/>
    </location>
</feature>
<keyword evidence="3 8" id="KW-1133">Transmembrane helix</keyword>
<feature type="domain" description="Ion transport" evidence="9">
    <location>
        <begin position="368"/>
        <end position="552"/>
    </location>
</feature>
<keyword evidence="5" id="KW-0479">Metal-binding</keyword>
<feature type="transmembrane region" description="Helical" evidence="8">
    <location>
        <begin position="1137"/>
        <end position="1160"/>
    </location>
</feature>
<dbReference type="Proteomes" id="UP000597762">
    <property type="component" value="Unassembled WGS sequence"/>
</dbReference>
<dbReference type="PANTHER" id="PTHR46141:SF1">
    <property type="entry name" value="SODIUM LEAK CHANNEL NALCN"/>
    <property type="match status" value="1"/>
</dbReference>
<feature type="domain" description="Ion transport" evidence="9">
    <location>
        <begin position="29"/>
        <end position="316"/>
    </location>
</feature>
<dbReference type="GO" id="GO:0032230">
    <property type="term" value="P:positive regulation of synaptic transmission, GABAergic"/>
    <property type="evidence" value="ECO:0007669"/>
    <property type="project" value="TreeGrafter"/>
</dbReference>
<dbReference type="InterPro" id="IPR002077">
    <property type="entry name" value="VDCCAlpha1"/>
</dbReference>
<evidence type="ECO:0000256" key="2">
    <source>
        <dbReference type="ARBA" id="ARBA00022692"/>
    </source>
</evidence>
<feature type="transmembrane region" description="Helical" evidence="8">
    <location>
        <begin position="57"/>
        <end position="76"/>
    </location>
</feature>
<dbReference type="EMBL" id="CAHIKZ030000371">
    <property type="protein sequence ID" value="CAE1170755.1"/>
    <property type="molecule type" value="Genomic_DNA"/>
</dbReference>
<dbReference type="GO" id="GO:0032224">
    <property type="term" value="P:positive regulation of synaptic transmission, cholinergic"/>
    <property type="evidence" value="ECO:0007669"/>
    <property type="project" value="TreeGrafter"/>
</dbReference>
<feature type="domain" description="Ion transport" evidence="9">
    <location>
        <begin position="1215"/>
        <end position="1459"/>
    </location>
</feature>
<keyword evidence="6" id="KW-0407">Ion channel</keyword>
<feature type="transmembrane region" description="Helical" evidence="8">
    <location>
        <begin position="1281"/>
        <end position="1298"/>
    </location>
</feature>
<evidence type="ECO:0000256" key="1">
    <source>
        <dbReference type="ARBA" id="ARBA00004141"/>
    </source>
</evidence>
<feature type="transmembrane region" description="Helical" evidence="8">
    <location>
        <begin position="1218"/>
        <end position="1235"/>
    </location>
</feature>
<evidence type="ECO:0000256" key="6">
    <source>
        <dbReference type="RuleBase" id="RU003808"/>
    </source>
</evidence>
<dbReference type="GO" id="GO:0046872">
    <property type="term" value="F:metal ion binding"/>
    <property type="evidence" value="ECO:0007669"/>
    <property type="project" value="UniProtKB-KW"/>
</dbReference>
<dbReference type="InterPro" id="IPR027359">
    <property type="entry name" value="Volt_channel_dom_sf"/>
</dbReference>
<feature type="transmembrane region" description="Helical" evidence="8">
    <location>
        <begin position="495"/>
        <end position="519"/>
    </location>
</feature>
<feature type="transmembrane region" description="Helical" evidence="8">
    <location>
        <begin position="1022"/>
        <end position="1045"/>
    </location>
</feature>
<feature type="compositionally biased region" description="Pro residues" evidence="7">
    <location>
        <begin position="1645"/>
        <end position="1656"/>
    </location>
</feature>
<feature type="domain" description="Ion transport" evidence="9">
    <location>
        <begin position="557"/>
        <end position="617"/>
    </location>
</feature>
<protein>
    <submittedName>
        <fullName evidence="10">NALCN</fullName>
    </submittedName>
</protein>
<proteinExistence type="inferred from homology"/>
<feature type="binding site" evidence="5">
    <location>
        <position position="540"/>
    </location>
    <ligand>
        <name>Ca(2+)</name>
        <dbReference type="ChEBI" id="CHEBI:29108"/>
    </ligand>
</feature>
<keyword evidence="11" id="KW-1185">Reference proteome</keyword>
<dbReference type="FunFam" id="1.10.287.70:FF:000061">
    <property type="entry name" value="Sodium leak channel non-selective protein"/>
    <property type="match status" value="1"/>
</dbReference>
<keyword evidence="6" id="KW-0813">Transport</keyword>
<keyword evidence="6" id="KW-0107">Calcium channel</keyword>
<feature type="transmembrane region" description="Helical" evidence="8">
    <location>
        <begin position="284"/>
        <end position="307"/>
    </location>
</feature>
<feature type="transmembrane region" description="Helical" evidence="8">
    <location>
        <begin position="166"/>
        <end position="188"/>
    </location>
</feature>
<name>A0A812B566_ACAPH</name>
<feature type="domain" description="Ion transport" evidence="9">
    <location>
        <begin position="892"/>
        <end position="1166"/>
    </location>
</feature>
<reference evidence="10" key="1">
    <citation type="submission" date="2021-01" db="EMBL/GenBank/DDBJ databases">
        <authorList>
            <person name="Li R."/>
            <person name="Bekaert M."/>
        </authorList>
    </citation>
    <scope>NUCLEOTIDE SEQUENCE</scope>
    <source>
        <strain evidence="10">Farmed</strain>
    </source>
</reference>
<dbReference type="Gene3D" id="1.20.120.350">
    <property type="entry name" value="Voltage-gated potassium channels. Chain C"/>
    <property type="match status" value="4"/>
</dbReference>
<keyword evidence="5 6" id="KW-0106">Calcium</keyword>
<accession>A0A812B566</accession>
<feature type="transmembrane region" description="Helical" evidence="8">
    <location>
        <begin position="1426"/>
        <end position="1448"/>
    </location>
</feature>
<dbReference type="GO" id="GO:0005891">
    <property type="term" value="C:voltage-gated calcium channel complex"/>
    <property type="evidence" value="ECO:0007669"/>
    <property type="project" value="InterPro"/>
</dbReference>
<comment type="subcellular location">
    <subcellularLocation>
        <location evidence="1 6">Membrane</location>
        <topology evidence="1 6">Multi-pass membrane protein</topology>
    </subcellularLocation>
</comment>
<evidence type="ECO:0000259" key="9">
    <source>
        <dbReference type="Pfam" id="PF00520"/>
    </source>
</evidence>
<comment type="similarity">
    <text evidence="6">Belongs to the calcium channel alpha-1 subunit (TC 1.A.1.11) family.</text>
</comment>
<keyword evidence="6" id="KW-0109">Calcium transport</keyword>
<feature type="transmembrane region" description="Helical" evidence="8">
    <location>
        <begin position="886"/>
        <end position="909"/>
    </location>
</feature>
<dbReference type="InterPro" id="IPR028823">
    <property type="entry name" value="NALCN"/>
</dbReference>
<keyword evidence="6" id="KW-0406">Ion transport</keyword>
<feature type="transmembrane region" description="Helical" evidence="8">
    <location>
        <begin position="1339"/>
        <end position="1361"/>
    </location>
</feature>
<keyword evidence="2 8" id="KW-0812">Transmembrane</keyword>
<dbReference type="FunFam" id="1.20.120.350:FF:000030">
    <property type="entry name" value="sodium leak channel non-selective protein"/>
    <property type="match status" value="1"/>
</dbReference>
<evidence type="ECO:0000313" key="11">
    <source>
        <dbReference type="Proteomes" id="UP000597762"/>
    </source>
</evidence>
<evidence type="ECO:0000256" key="7">
    <source>
        <dbReference type="SAM" id="MobiDB-lite"/>
    </source>
</evidence>
<dbReference type="Pfam" id="PF00520">
    <property type="entry name" value="Ion_trans"/>
    <property type="match status" value="5"/>
</dbReference>
<dbReference type="Gene3D" id="1.10.287.70">
    <property type="match status" value="5"/>
</dbReference>
<dbReference type="PANTHER" id="PTHR46141">
    <property type="entry name" value="SODIUM LEAK CHANNEL NON-SELECTIVE PROTEIN"/>
    <property type="match status" value="1"/>
</dbReference>
<feature type="transmembrane region" description="Helical" evidence="8">
    <location>
        <begin position="961"/>
        <end position="978"/>
    </location>
</feature>
<evidence type="ECO:0000256" key="4">
    <source>
        <dbReference type="ARBA" id="ARBA00023136"/>
    </source>
</evidence>
<keyword evidence="6" id="KW-0851">Voltage-gated channel</keyword>
<sequence>MALSDYGPDENVNDSTDIDWVNKAWVRRVFRLCALISMISVSMNTPKTFEYYPELKYVTFIIDLLITFLFTAEMIAEMHIRGIVKGEVPYLKDRWCQFDGFMVLCLWLSVILQIFEMSKIISNYTSLSILRCPRPLILVRVFRVFLKFQLPKTRINSIFKRSSQQIFNVTIFFLFFMSLYGILGVQFFGEMKHHCVVNGTDPRNLTLESLAIPDTFCSPDRGSGYQCPAGMECMALELTRKQRGFDGFDMFAMSFFTVYKSASQEGWVFLMYDTVDSLPSWCSLLYFISLIFFLAWLVKNVFIAVIIETFAEIRVQFQTMWGPRGSDANSDSSQVIQSDGLTWKLVFIDEDKAQGRAPPIFQRILRSNVFHITVLLLVLMNAVTAASLTFDHDKIDPDHKLDSFYYAEVVFTALFDLEALFKIWCLGLQGYLKRSVHKFEIVLTIGTSIHIIPSLYRTQFTYFQVLRVVRLIKLSPVLEDFCWKIFGPGRKLGSLILFTMCLLIIASSISLQLFCIITNNRKFDTFPHALMTMFQILIQEGWIEVVDEIMGKVQSQHAFMSMFQILTQKGWIEVMHVTMWKTGRVAPLVAIYFIFYHLFVTLIVISLFVAVILDNLELDEDIKKLKQHKAREQIAEIQQKLPLRLRIFTKFPGHPQMVRLYRIPGDFSMADIRESFMRQFVNEEHAGGLENLVVDTNSDDMNIFMKSSPMRLIKSMSHSARGAGMMEKKAGIHSIMRDSNQQRIMTGDSTQMVFSKSLLSQQHQIRLDRRSFRAGSRPSSLKMKSSTMRENGDIHGVTLNSSRRTDDFDIKVWQQRKQQAEFKRSQQEEELRENHPFFDTPLFAVGRESNFRKICQMIVNARYKYMLKDPVTGKEIISRSKRLHKLLGLVTYLDWMMIIVTVLSCISMILETPQKQVMNTPALQFAEYTFVICMSIEMLLKILASGLFFTPKAVVRDFSGILDLFIYTTSLVFLIWMPEKVPAQSGAQVLMILRCLRPLRIFNLVPHMRKVVYELVRGFKEILMVSVLLILLMFVFATFGVHLYGGRLARCNDPKIVTRKNCTGVFMTQVYVTKMKIADDEDIRPTYLVPRVWANPRNFNFDSIGNALLALFEVLSLEGWLEIRDVIVEQVGWVHAIYIHVFVFIGYMIGLTLFVGVVIANYSENKGTALLTVDQRRWLDLKGRIKLAQPLHIPPRPDGNGFRALMYDITQHISFKRAVAFLVLANCSLLCVPWLKNDEQTFVLASISAVFTILFLCEVIMKMIALTPAGYWTSHRNRFDMLVTFLGVIWIFLHFTVRNSGSNTYGYVIIVLRFFTITGKHATLTMLMQTVVMSVLKSFFIITGMFLLMLFYAYAGVILFGNVKYGYNLGRHANFKTAPNAIALLFRIVTGEDWNKIMHDCMVSPPFCTRKENGWETDCGNFMASLMYFCSFYIIITYIVLNLLVAIIMENFSLFYSNEEDALLSYNDIRQFQNTWNLVDINRKGVIPAKRVKFLLRLLRGRLEVDLEKDRLLFKHMCYEIEKLYNGGDVTFHDVLSMLSYRSMDIRKSLQLEELLNREELEYTIEEEVAKLTIRNWLDKCLKRIRAKEHSNIIPKLRAMNDPLFPVAELVSSAAESSEDSKEENAPVVTRCRKKGQVELRNPIVPTPGSLPPNKGPPSRKLLVTALSEGSANHQDKERGGTKKRSVRMTAGAKSLPNVTEGESTATKTAQEKVPDYFLRGRNVDTSVRGWWKEQCNVSIFVCLYVCDLFPEPHPIYKSSSCLTPTLLERETGTGCLFSLFHIYLSISLSLFKIFPFHPFSFLI</sequence>
<feature type="binding site" evidence="5">
    <location>
        <position position="1118"/>
    </location>
    <ligand>
        <name>Ca(2+)</name>
        <dbReference type="ChEBI" id="CHEBI:29108"/>
    </ligand>
</feature>
<dbReference type="PRINTS" id="PR00167">
    <property type="entry name" value="CACHANNEL"/>
</dbReference>
<feature type="compositionally biased region" description="Polar residues" evidence="7">
    <location>
        <begin position="777"/>
        <end position="789"/>
    </location>
</feature>
<feature type="transmembrane region" description="Helical" evidence="8">
    <location>
        <begin position="589"/>
        <end position="613"/>
    </location>
</feature>
<dbReference type="InterPro" id="IPR005821">
    <property type="entry name" value="Ion_trans_dom"/>
</dbReference>
<dbReference type="Gene3D" id="1.10.238.10">
    <property type="entry name" value="EF-hand"/>
    <property type="match status" value="1"/>
</dbReference>
<feature type="compositionally biased region" description="Polar residues" evidence="7">
    <location>
        <begin position="1697"/>
        <end position="1708"/>
    </location>
</feature>
<feature type="region of interest" description="Disordered" evidence="7">
    <location>
        <begin position="771"/>
        <end position="798"/>
    </location>
</feature>
<dbReference type="OrthoDB" id="10069766at2759"/>
<evidence type="ECO:0000256" key="3">
    <source>
        <dbReference type="ARBA" id="ARBA00022989"/>
    </source>
</evidence>
<feature type="binding site" evidence="5">
    <location>
        <position position="265"/>
    </location>
    <ligand>
        <name>Ca(2+)</name>
        <dbReference type="ChEBI" id="CHEBI:29108"/>
    </ligand>
</feature>
<evidence type="ECO:0000256" key="8">
    <source>
        <dbReference type="SAM" id="Phobius"/>
    </source>
</evidence>
<gene>
    <name evidence="10" type="ORF">SPHA_11227</name>
</gene>
<feature type="transmembrane region" description="Helical" evidence="8">
    <location>
        <begin position="369"/>
        <end position="390"/>
    </location>
</feature>
<dbReference type="GO" id="GO:0005245">
    <property type="term" value="F:voltage-gated calcium channel activity"/>
    <property type="evidence" value="ECO:0007669"/>
    <property type="project" value="InterPro"/>
</dbReference>
<feature type="transmembrane region" description="Helical" evidence="8">
    <location>
        <begin position="1304"/>
        <end position="1327"/>
    </location>
</feature>
<evidence type="ECO:0000256" key="5">
    <source>
        <dbReference type="PIRSR" id="PIRSR602077-1"/>
    </source>
</evidence>
<organism evidence="10 11">
    <name type="scientific">Acanthosepion pharaonis</name>
    <name type="common">Pharaoh cuttlefish</name>
    <name type="synonym">Sepia pharaonis</name>
    <dbReference type="NCBI Taxonomy" id="158019"/>
    <lineage>
        <taxon>Eukaryota</taxon>
        <taxon>Metazoa</taxon>
        <taxon>Spiralia</taxon>
        <taxon>Lophotrochozoa</taxon>
        <taxon>Mollusca</taxon>
        <taxon>Cephalopoda</taxon>
        <taxon>Coleoidea</taxon>
        <taxon>Decapodiformes</taxon>
        <taxon>Sepiida</taxon>
        <taxon>Sepiina</taxon>
        <taxon>Sepiidae</taxon>
        <taxon>Acanthosepion</taxon>
    </lineage>
</organism>